<dbReference type="AlphaFoldDB" id="A0A0M3HKQ9"/>
<proteinExistence type="predicted"/>
<keyword evidence="2" id="KW-1185">Reference proteome</keyword>
<keyword evidence="1" id="KW-0472">Membrane</keyword>
<dbReference type="WBParaSite" id="ALUE_0000210401-mRNA-1">
    <property type="protein sequence ID" value="ALUE_0000210401-mRNA-1"/>
    <property type="gene ID" value="ALUE_0000210401"/>
</dbReference>
<accession>A0A0M3HKQ9</accession>
<keyword evidence="1" id="KW-1133">Transmembrane helix</keyword>
<sequence length="43" mass="5084">MRDRRIRRLRDHSVISVRLIGKWLFVSLLSISFAISPYGKVLK</sequence>
<dbReference type="Proteomes" id="UP000036681">
    <property type="component" value="Unplaced"/>
</dbReference>
<keyword evidence="1" id="KW-0812">Transmembrane</keyword>
<protein>
    <submittedName>
        <fullName evidence="3">Uncharacterized protein</fullName>
    </submittedName>
</protein>
<organism evidence="2 3">
    <name type="scientific">Ascaris lumbricoides</name>
    <name type="common">Giant roundworm</name>
    <dbReference type="NCBI Taxonomy" id="6252"/>
    <lineage>
        <taxon>Eukaryota</taxon>
        <taxon>Metazoa</taxon>
        <taxon>Ecdysozoa</taxon>
        <taxon>Nematoda</taxon>
        <taxon>Chromadorea</taxon>
        <taxon>Rhabditida</taxon>
        <taxon>Spirurina</taxon>
        <taxon>Ascaridomorpha</taxon>
        <taxon>Ascaridoidea</taxon>
        <taxon>Ascarididae</taxon>
        <taxon>Ascaris</taxon>
    </lineage>
</organism>
<evidence type="ECO:0000313" key="3">
    <source>
        <dbReference type="WBParaSite" id="ALUE_0000210401-mRNA-1"/>
    </source>
</evidence>
<feature type="transmembrane region" description="Helical" evidence="1">
    <location>
        <begin position="20"/>
        <end position="39"/>
    </location>
</feature>
<reference evidence="3" key="1">
    <citation type="submission" date="2017-02" db="UniProtKB">
        <authorList>
            <consortium name="WormBaseParasite"/>
        </authorList>
    </citation>
    <scope>IDENTIFICATION</scope>
</reference>
<evidence type="ECO:0000256" key="1">
    <source>
        <dbReference type="SAM" id="Phobius"/>
    </source>
</evidence>
<name>A0A0M3HKQ9_ASCLU</name>
<evidence type="ECO:0000313" key="2">
    <source>
        <dbReference type="Proteomes" id="UP000036681"/>
    </source>
</evidence>